<evidence type="ECO:0000259" key="1">
    <source>
        <dbReference type="Pfam" id="PF21805"/>
    </source>
</evidence>
<dbReference type="STRING" id="1045775.SAMN05216378_1601"/>
<organism evidence="2 3">
    <name type="scientific">Paenibacillus catalpae</name>
    <dbReference type="NCBI Taxonomy" id="1045775"/>
    <lineage>
        <taxon>Bacteria</taxon>
        <taxon>Bacillati</taxon>
        <taxon>Bacillota</taxon>
        <taxon>Bacilli</taxon>
        <taxon>Bacillales</taxon>
        <taxon>Paenibacillaceae</taxon>
        <taxon>Paenibacillus</taxon>
    </lineage>
</organism>
<reference evidence="3" key="1">
    <citation type="submission" date="2016-10" db="EMBL/GenBank/DDBJ databases">
        <authorList>
            <person name="Varghese N."/>
            <person name="Submissions S."/>
        </authorList>
    </citation>
    <scope>NUCLEOTIDE SEQUENCE [LARGE SCALE GENOMIC DNA]</scope>
    <source>
        <strain evidence="3">CGMCC 1.10784</strain>
    </source>
</reference>
<dbReference type="Pfam" id="PF21805">
    <property type="entry name" value="Imm5_like"/>
    <property type="match status" value="1"/>
</dbReference>
<sequence length="105" mass="11337">MQEAIHAARAWSRGELPMTAARKAAIAAHAAARDVIETSSAAARAARAAGHAAATAHVANHAVHAAAYAATAIRDFADKKEADIVTDREREWQYKRLVELLERLR</sequence>
<feature type="domain" description="Imm-5-like" evidence="1">
    <location>
        <begin position="1"/>
        <end position="97"/>
    </location>
</feature>
<accession>A0A1I1VI47</accession>
<proteinExistence type="predicted"/>
<dbReference type="InterPro" id="IPR048667">
    <property type="entry name" value="Imm5-like"/>
</dbReference>
<dbReference type="Proteomes" id="UP000198855">
    <property type="component" value="Unassembled WGS sequence"/>
</dbReference>
<dbReference type="AlphaFoldDB" id="A0A1I1VI47"/>
<name>A0A1I1VI47_9BACL</name>
<protein>
    <recommendedName>
        <fullName evidence="1">Imm-5-like domain-containing protein</fullName>
    </recommendedName>
</protein>
<evidence type="ECO:0000313" key="2">
    <source>
        <dbReference type="EMBL" id="SFD82584.1"/>
    </source>
</evidence>
<evidence type="ECO:0000313" key="3">
    <source>
        <dbReference type="Proteomes" id="UP000198855"/>
    </source>
</evidence>
<gene>
    <name evidence="2" type="ORF">SAMN05216378_1601</name>
</gene>
<dbReference type="EMBL" id="FOMT01000001">
    <property type="protein sequence ID" value="SFD82584.1"/>
    <property type="molecule type" value="Genomic_DNA"/>
</dbReference>
<keyword evidence="3" id="KW-1185">Reference proteome</keyword>